<name>Q4UBU8_THEAN</name>
<dbReference type="KEGG" id="tan:TA04800"/>
<sequence length="125" mass="13679">MVWTVAYGFWRDASPECTISYDAAKNKLTIKYTTTDGSTKKKTATLTNTSGTQIGTNYKYTVTDDTSKITYTFTTTTTTLATGTTTDTDSVIMVIPSHPNTNPEGSLPEDKDCADTEVEDVHAWI</sequence>
<organism evidence="1 2">
    <name type="scientific">Theileria annulata</name>
    <dbReference type="NCBI Taxonomy" id="5874"/>
    <lineage>
        <taxon>Eukaryota</taxon>
        <taxon>Sar</taxon>
        <taxon>Alveolata</taxon>
        <taxon>Apicomplexa</taxon>
        <taxon>Aconoidasida</taxon>
        <taxon>Piroplasmida</taxon>
        <taxon>Theileriidae</taxon>
        <taxon>Theileria</taxon>
    </lineage>
</organism>
<dbReference type="GeneID" id="3865295"/>
<gene>
    <name evidence="1" type="ORF">TA04800</name>
</gene>
<evidence type="ECO:0000313" key="1">
    <source>
        <dbReference type="EMBL" id="CAI75703.1"/>
    </source>
</evidence>
<proteinExistence type="predicted"/>
<keyword evidence="2" id="KW-1185">Reference proteome</keyword>
<dbReference type="AlphaFoldDB" id="Q4UBU8"/>
<accession>Q4UBU8</accession>
<dbReference type="InParanoid" id="Q4UBU8"/>
<dbReference type="EMBL" id="CR940352">
    <property type="protein sequence ID" value="CAI75703.1"/>
    <property type="molecule type" value="Genomic_DNA"/>
</dbReference>
<evidence type="ECO:0000313" key="2">
    <source>
        <dbReference type="Proteomes" id="UP000001950"/>
    </source>
</evidence>
<dbReference type="VEuPathDB" id="PiroplasmaDB:TA04800"/>
<protein>
    <submittedName>
        <fullName evidence="1">Uncharacterized protein</fullName>
    </submittedName>
</protein>
<dbReference type="RefSeq" id="XP_955179.1">
    <property type="nucleotide sequence ID" value="XM_950086.1"/>
</dbReference>
<reference evidence="1 2" key="1">
    <citation type="journal article" date="2005" name="Science">
        <title>Genome of the host-cell transforming parasite Theileria annulata compared with T. parva.</title>
        <authorList>
            <person name="Pain A."/>
            <person name="Renauld H."/>
            <person name="Berriman M."/>
            <person name="Murphy L."/>
            <person name="Yeats C.A."/>
            <person name="Weir W."/>
            <person name="Kerhornou A."/>
            <person name="Aslett M."/>
            <person name="Bishop R."/>
            <person name="Bouchier C."/>
            <person name="Cochet M."/>
            <person name="Coulson R.M.R."/>
            <person name="Cronin A."/>
            <person name="de Villiers E.P."/>
            <person name="Fraser A."/>
            <person name="Fosker N."/>
            <person name="Gardner M."/>
            <person name="Goble A."/>
            <person name="Griffiths-Jones S."/>
            <person name="Harris D.E."/>
            <person name="Katzer F."/>
            <person name="Larke N."/>
            <person name="Lord A."/>
            <person name="Maser P."/>
            <person name="McKellar S."/>
            <person name="Mooney P."/>
            <person name="Morton F."/>
            <person name="Nene V."/>
            <person name="O'Neil S."/>
            <person name="Price C."/>
            <person name="Quail M.A."/>
            <person name="Rabbinowitsch E."/>
            <person name="Rawlings N.D."/>
            <person name="Rutter S."/>
            <person name="Saunders D."/>
            <person name="Seeger K."/>
            <person name="Shah T."/>
            <person name="Squares R."/>
            <person name="Squares S."/>
            <person name="Tivey A."/>
            <person name="Walker A.R."/>
            <person name="Woodward J."/>
            <person name="Dobbelaere D.A.E."/>
            <person name="Langsley G."/>
            <person name="Rajandream M.A."/>
            <person name="McKeever D."/>
            <person name="Shiels B."/>
            <person name="Tait A."/>
            <person name="Barrell B.G."/>
            <person name="Hall N."/>
        </authorList>
    </citation>
    <scope>NUCLEOTIDE SEQUENCE [LARGE SCALE GENOMIC DNA]</scope>
    <source>
        <strain evidence="2">Ankara</strain>
    </source>
</reference>
<dbReference type="Proteomes" id="UP000001950">
    <property type="component" value="Chromosome 3"/>
</dbReference>